<gene>
    <name evidence="6" type="ORF">C7457_0894</name>
</gene>
<comment type="subcellular location">
    <subcellularLocation>
        <location evidence="1">Cell envelope</location>
    </subcellularLocation>
</comment>
<proteinExistence type="predicted"/>
<accession>A0A420W9P1</accession>
<protein>
    <submittedName>
        <fullName evidence="6">HlyD family secretion protein/macrolide-specific efflux system membrane fusion protein</fullName>
    </submittedName>
</protein>
<evidence type="ECO:0000259" key="5">
    <source>
        <dbReference type="Pfam" id="PF25975"/>
    </source>
</evidence>
<dbReference type="InterPro" id="IPR058649">
    <property type="entry name" value="CzcB_C"/>
</dbReference>
<dbReference type="Gene3D" id="1.10.287.470">
    <property type="entry name" value="Helix hairpin bin"/>
    <property type="match status" value="2"/>
</dbReference>
<name>A0A420W9P1_9BACT</name>
<evidence type="ECO:0000313" key="6">
    <source>
        <dbReference type="EMBL" id="RKQ64004.1"/>
    </source>
</evidence>
<dbReference type="PANTHER" id="PTHR32347:SF14">
    <property type="entry name" value="EFFLUX SYSTEM COMPONENT YKNX-RELATED"/>
    <property type="match status" value="1"/>
</dbReference>
<dbReference type="Gene3D" id="2.40.420.20">
    <property type="match status" value="1"/>
</dbReference>
<feature type="domain" description="CzcB-like C-terminal circularly permuted SH3-like" evidence="5">
    <location>
        <begin position="356"/>
        <end position="408"/>
    </location>
</feature>
<evidence type="ECO:0000256" key="3">
    <source>
        <dbReference type="SAM" id="Coils"/>
    </source>
</evidence>
<dbReference type="GO" id="GO:0030313">
    <property type="term" value="C:cell envelope"/>
    <property type="evidence" value="ECO:0007669"/>
    <property type="project" value="UniProtKB-SubCell"/>
</dbReference>
<evidence type="ECO:0000256" key="1">
    <source>
        <dbReference type="ARBA" id="ARBA00004196"/>
    </source>
</evidence>
<evidence type="ECO:0000259" key="4">
    <source>
        <dbReference type="Pfam" id="PF25917"/>
    </source>
</evidence>
<dbReference type="SUPFAM" id="SSF111369">
    <property type="entry name" value="HlyD-like secretion proteins"/>
    <property type="match status" value="2"/>
</dbReference>
<sequence>MKKAVALILLLLAVSLGFFIVKGKEKGKIVPVEVTQVKRGEVKKVIDATGIIKPQVGAEIKVGARISGTVVKERVKVGDYVEKGQLIAVIDNRELRENLKRAKANLEEVKRTYPKRIKVQELKVRSAQAEVESAKAKLKAEEENYKLRKWQFERQRELLKIGYTTEEKFKTAKRELQQAESSLKSAKENLKRAQLNLKAAKEELERLKVEFKENLKKAEADFKTARVRYSYSYIYAPKSGIISFVSTQEGETVVAGLNAPQFVTILDPKKLENWIYVDETEIGKVKRGMDVIFKVDAYRDRSFKAKVVEVYPKPKILNNVVYYIVVARGFKNAELLRPEMTTHNQIIAGIKRNVLVVPNQAVKWKSGKFIVYKVVGKEVVEVPVKVGWSDDRYTEIVSGLKEGDKVALSVKKQG</sequence>
<dbReference type="GO" id="GO:0015562">
    <property type="term" value="F:efflux transmembrane transporter activity"/>
    <property type="evidence" value="ECO:0007669"/>
    <property type="project" value="InterPro"/>
</dbReference>
<dbReference type="RefSeq" id="WP_121170393.1">
    <property type="nucleotide sequence ID" value="NZ_RBIE01000001.1"/>
</dbReference>
<dbReference type="PANTHER" id="PTHR32347">
    <property type="entry name" value="EFFLUX SYSTEM COMPONENT YKNX-RELATED"/>
    <property type="match status" value="1"/>
</dbReference>
<dbReference type="Pfam" id="PF25975">
    <property type="entry name" value="CzcB_C"/>
    <property type="match status" value="1"/>
</dbReference>
<comment type="caution">
    <text evidence="6">The sequence shown here is derived from an EMBL/GenBank/DDBJ whole genome shotgun (WGS) entry which is preliminary data.</text>
</comment>
<dbReference type="InterPro" id="IPR050465">
    <property type="entry name" value="UPF0194_transport"/>
</dbReference>
<dbReference type="EMBL" id="RBIE01000001">
    <property type="protein sequence ID" value="RKQ64004.1"/>
    <property type="molecule type" value="Genomic_DNA"/>
</dbReference>
<keyword evidence="7" id="KW-1185">Reference proteome</keyword>
<dbReference type="Gene3D" id="2.40.50.100">
    <property type="match status" value="1"/>
</dbReference>
<dbReference type="Gene3D" id="2.40.30.170">
    <property type="match status" value="1"/>
</dbReference>
<evidence type="ECO:0000256" key="2">
    <source>
        <dbReference type="ARBA" id="ARBA00023054"/>
    </source>
</evidence>
<feature type="domain" description="Multidrug resistance protein MdtA-like barrel-sandwich hybrid" evidence="4">
    <location>
        <begin position="60"/>
        <end position="263"/>
    </location>
</feature>
<dbReference type="OrthoDB" id="9810430at2"/>
<reference evidence="6 7" key="1">
    <citation type="submission" date="2018-10" db="EMBL/GenBank/DDBJ databases">
        <title>Genomic Encyclopedia of Type Strains, Phase IV (KMG-IV): sequencing the most valuable type-strain genomes for metagenomic binning, comparative biology and taxonomic classification.</title>
        <authorList>
            <person name="Goeker M."/>
        </authorList>
    </citation>
    <scope>NUCLEOTIDE SEQUENCE [LARGE SCALE GENOMIC DNA]</scope>
    <source>
        <strain evidence="6 7">DSM 15521</strain>
    </source>
</reference>
<dbReference type="Proteomes" id="UP000280881">
    <property type="component" value="Unassembled WGS sequence"/>
</dbReference>
<organism evidence="6 7">
    <name type="scientific">Thermovibrio guaymasensis</name>
    <dbReference type="NCBI Taxonomy" id="240167"/>
    <lineage>
        <taxon>Bacteria</taxon>
        <taxon>Pseudomonadati</taxon>
        <taxon>Aquificota</taxon>
        <taxon>Aquificia</taxon>
        <taxon>Desulfurobacteriales</taxon>
        <taxon>Desulfurobacteriaceae</taxon>
        <taxon>Thermovibrio</taxon>
    </lineage>
</organism>
<keyword evidence="2 3" id="KW-0175">Coiled coil</keyword>
<dbReference type="Pfam" id="PF25917">
    <property type="entry name" value="BSH_RND"/>
    <property type="match status" value="1"/>
</dbReference>
<evidence type="ECO:0000313" key="7">
    <source>
        <dbReference type="Proteomes" id="UP000280881"/>
    </source>
</evidence>
<dbReference type="AlphaFoldDB" id="A0A420W9P1"/>
<feature type="coiled-coil region" evidence="3">
    <location>
        <begin position="92"/>
        <end position="228"/>
    </location>
</feature>
<dbReference type="InterPro" id="IPR058625">
    <property type="entry name" value="MdtA-like_BSH"/>
</dbReference>